<dbReference type="PANTHER" id="PTHR33507">
    <property type="entry name" value="INNER MEMBRANE PROTEIN YBBJ"/>
    <property type="match status" value="1"/>
</dbReference>
<comment type="caution">
    <text evidence="7">The sequence shown here is derived from an EMBL/GenBank/DDBJ whole genome shotgun (WGS) entry which is preliminary data.</text>
</comment>
<evidence type="ECO:0000313" key="7">
    <source>
        <dbReference type="EMBL" id="MXN65300.1"/>
    </source>
</evidence>
<dbReference type="Pfam" id="PF01957">
    <property type="entry name" value="NfeD"/>
    <property type="match status" value="1"/>
</dbReference>
<proteinExistence type="predicted"/>
<evidence type="ECO:0000256" key="5">
    <source>
        <dbReference type="SAM" id="Phobius"/>
    </source>
</evidence>
<evidence type="ECO:0000259" key="6">
    <source>
        <dbReference type="Pfam" id="PF01957"/>
    </source>
</evidence>
<dbReference type="GO" id="GO:0005886">
    <property type="term" value="C:plasma membrane"/>
    <property type="evidence" value="ECO:0007669"/>
    <property type="project" value="TreeGrafter"/>
</dbReference>
<keyword evidence="3 5" id="KW-1133">Transmembrane helix</keyword>
<gene>
    <name evidence="7" type="ORF">GR183_10345</name>
</gene>
<evidence type="ECO:0000256" key="4">
    <source>
        <dbReference type="ARBA" id="ARBA00023136"/>
    </source>
</evidence>
<reference evidence="7 8" key="1">
    <citation type="submission" date="2019-12" db="EMBL/GenBank/DDBJ databases">
        <authorList>
            <person name="Li M."/>
        </authorList>
    </citation>
    <scope>NUCLEOTIDE SEQUENCE [LARGE SCALE GENOMIC DNA]</scope>
    <source>
        <strain evidence="7 8">GBMRC 2046</strain>
    </source>
</reference>
<sequence length="150" mass="16374">MIERLIHELGPWSWWILGLLLIGLEILAPGTFFLWFGIAAILVGTLALFVELSWQVALLLFLVIAIASLIASRLFFRGTGADEGDPGLNRRGSRYVGRTFVLDEPIVDGYGRIHIDDTIWRVKGPDCGGGSKVRVTNTDGAVLVVEPAEG</sequence>
<dbReference type="InterPro" id="IPR012340">
    <property type="entry name" value="NA-bd_OB-fold"/>
</dbReference>
<dbReference type="AlphaFoldDB" id="A0A7X3LUD5"/>
<feature type="transmembrane region" description="Helical" evidence="5">
    <location>
        <begin position="56"/>
        <end position="76"/>
    </location>
</feature>
<keyword evidence="4 5" id="KW-0472">Membrane</keyword>
<protein>
    <submittedName>
        <fullName evidence="7">NfeD family protein</fullName>
    </submittedName>
</protein>
<keyword evidence="8" id="KW-1185">Reference proteome</keyword>
<evidence type="ECO:0000256" key="2">
    <source>
        <dbReference type="ARBA" id="ARBA00022692"/>
    </source>
</evidence>
<keyword evidence="2 5" id="KW-0812">Transmembrane</keyword>
<evidence type="ECO:0000256" key="1">
    <source>
        <dbReference type="ARBA" id="ARBA00004141"/>
    </source>
</evidence>
<feature type="domain" description="NfeD-like C-terminal" evidence="6">
    <location>
        <begin position="94"/>
        <end position="147"/>
    </location>
</feature>
<comment type="subcellular location">
    <subcellularLocation>
        <location evidence="1">Membrane</location>
        <topology evidence="1">Multi-pass membrane protein</topology>
    </subcellularLocation>
</comment>
<feature type="transmembrane region" description="Helical" evidence="5">
    <location>
        <begin position="12"/>
        <end position="28"/>
    </location>
</feature>
<accession>A0A7X3LUD5</accession>
<dbReference type="InterPro" id="IPR002810">
    <property type="entry name" value="NfeD-like_C"/>
</dbReference>
<dbReference type="PANTHER" id="PTHR33507:SF3">
    <property type="entry name" value="INNER MEMBRANE PROTEIN YBBJ"/>
    <property type="match status" value="1"/>
</dbReference>
<name>A0A7X3LUD5_9HYPH</name>
<dbReference type="EMBL" id="WUMV01000003">
    <property type="protein sequence ID" value="MXN65300.1"/>
    <property type="molecule type" value="Genomic_DNA"/>
</dbReference>
<evidence type="ECO:0000313" key="8">
    <source>
        <dbReference type="Proteomes" id="UP000433101"/>
    </source>
</evidence>
<dbReference type="Gene3D" id="2.40.50.140">
    <property type="entry name" value="Nucleic acid-binding proteins"/>
    <property type="match status" value="1"/>
</dbReference>
<evidence type="ECO:0000256" key="3">
    <source>
        <dbReference type="ARBA" id="ARBA00022989"/>
    </source>
</evidence>
<organism evidence="7 8">
    <name type="scientific">Stappia sediminis</name>
    <dbReference type="NCBI Taxonomy" id="2692190"/>
    <lineage>
        <taxon>Bacteria</taxon>
        <taxon>Pseudomonadati</taxon>
        <taxon>Pseudomonadota</taxon>
        <taxon>Alphaproteobacteria</taxon>
        <taxon>Hyphomicrobiales</taxon>
        <taxon>Stappiaceae</taxon>
        <taxon>Stappia</taxon>
    </lineage>
</organism>
<dbReference type="Proteomes" id="UP000433101">
    <property type="component" value="Unassembled WGS sequence"/>
</dbReference>
<dbReference type="InterPro" id="IPR052165">
    <property type="entry name" value="Membrane_assoc_protease"/>
</dbReference>